<keyword evidence="1" id="KW-1133">Transmembrane helix</keyword>
<evidence type="ECO:0000256" key="1">
    <source>
        <dbReference type="SAM" id="Phobius"/>
    </source>
</evidence>
<evidence type="ECO:0000313" key="2">
    <source>
        <dbReference type="EMBL" id="EKE68501.1"/>
    </source>
</evidence>
<name>K2IEQ2_9GAMM</name>
<protein>
    <recommendedName>
        <fullName evidence="4">DZANK-type domain-containing protein</fullName>
    </recommendedName>
</protein>
<evidence type="ECO:0008006" key="4">
    <source>
        <dbReference type="Google" id="ProtNLM"/>
    </source>
</evidence>
<proteinExistence type="predicted"/>
<reference evidence="2 3" key="1">
    <citation type="journal article" date="2012" name="J. Bacteriol.">
        <title>Genome Sequence of Gallaecimonas xiamenensis Type Strain 3-C-1.</title>
        <authorList>
            <person name="Lai Q."/>
            <person name="Wang L."/>
            <person name="Wang W."/>
            <person name="Shao Z."/>
        </authorList>
    </citation>
    <scope>NUCLEOTIDE SEQUENCE [LARGE SCALE GENOMIC DNA]</scope>
    <source>
        <strain evidence="2 3">3-C-1</strain>
    </source>
</reference>
<dbReference type="RefSeq" id="WP_008486307.1">
    <property type="nucleotide sequence ID" value="NZ_AMRI01000030.1"/>
</dbReference>
<dbReference type="OrthoDB" id="9814116at2"/>
<dbReference type="Proteomes" id="UP000006755">
    <property type="component" value="Unassembled WGS sequence"/>
</dbReference>
<accession>K2IEQ2</accession>
<evidence type="ECO:0000313" key="3">
    <source>
        <dbReference type="Proteomes" id="UP000006755"/>
    </source>
</evidence>
<dbReference type="AlphaFoldDB" id="K2IEQ2"/>
<keyword evidence="1" id="KW-0472">Membrane</keyword>
<dbReference type="STRING" id="745411.B3C1_16857"/>
<keyword evidence="1" id="KW-0812">Transmembrane</keyword>
<feature type="transmembrane region" description="Helical" evidence="1">
    <location>
        <begin position="27"/>
        <end position="48"/>
    </location>
</feature>
<gene>
    <name evidence="2" type="ORF">B3C1_16857</name>
</gene>
<organism evidence="2 3">
    <name type="scientific">Gallaecimonas xiamenensis 3-C-1</name>
    <dbReference type="NCBI Taxonomy" id="745411"/>
    <lineage>
        <taxon>Bacteria</taxon>
        <taxon>Pseudomonadati</taxon>
        <taxon>Pseudomonadota</taxon>
        <taxon>Gammaproteobacteria</taxon>
        <taxon>Enterobacterales</taxon>
        <taxon>Gallaecimonadaceae</taxon>
        <taxon>Gallaecimonas</taxon>
    </lineage>
</organism>
<keyword evidence="3" id="KW-1185">Reference proteome</keyword>
<dbReference type="eggNOG" id="ENOG5033G20">
    <property type="taxonomic scope" value="Bacteria"/>
</dbReference>
<sequence>MTFLVLIVWVFCGVISASIAAGRGHNAGLWFLIGLVFGIFGLIASLMLSNQHPQYPTQHQAVSPNPSGKLKKCLYCAEEIKAEAVLCRFCGKEVAVQQQEASQIPSLEKEDIKNTIGADAVRYASVVDDGWQCVCGQDNRQFDVNCPSCKRNKKFVLDNYQAV</sequence>
<dbReference type="EMBL" id="AMRI01000030">
    <property type="protein sequence ID" value="EKE68501.1"/>
    <property type="molecule type" value="Genomic_DNA"/>
</dbReference>
<comment type="caution">
    <text evidence="2">The sequence shown here is derived from an EMBL/GenBank/DDBJ whole genome shotgun (WGS) entry which is preliminary data.</text>
</comment>